<evidence type="ECO:0000313" key="4">
    <source>
        <dbReference type="EMBL" id="OUZ39261.1"/>
    </source>
</evidence>
<keyword evidence="5" id="KW-1185">Reference proteome</keyword>
<dbReference type="EMBL" id="NHNT01000004">
    <property type="protein sequence ID" value="OUZ39261.1"/>
    <property type="molecule type" value="Genomic_DNA"/>
</dbReference>
<evidence type="ECO:0000256" key="3">
    <source>
        <dbReference type="SAM" id="Phobius"/>
    </source>
</evidence>
<feature type="transmembrane region" description="Helical" evidence="3">
    <location>
        <begin position="12"/>
        <end position="33"/>
    </location>
</feature>
<protein>
    <recommendedName>
        <fullName evidence="6">Prepilin-type N-terminal cleavage/methylation domain-containing protein</fullName>
    </recommendedName>
</protein>
<reference evidence="4 5" key="1">
    <citation type="journal article" date="2017" name="Int. J. Syst. Evol. Microbiol.">
        <title>Solibacillus kalamii sp. nov., isolated from a high-efficiency particulate arrestance filter system used in the International Space Station.</title>
        <authorList>
            <person name="Checinska Sielaff A."/>
            <person name="Kumar R.M."/>
            <person name="Pal D."/>
            <person name="Mayilraj S."/>
            <person name="Venkateswaran K."/>
        </authorList>
    </citation>
    <scope>NUCLEOTIDE SEQUENCE [LARGE SCALE GENOMIC DNA]</scope>
    <source>
        <strain evidence="4 5">ISSFR-015</strain>
    </source>
</reference>
<dbReference type="PROSITE" id="PS00409">
    <property type="entry name" value="PROKAR_NTER_METHYL"/>
    <property type="match status" value="1"/>
</dbReference>
<keyword evidence="3" id="KW-1133">Transmembrane helix</keyword>
<evidence type="ECO:0008006" key="6">
    <source>
        <dbReference type="Google" id="ProtNLM"/>
    </source>
</evidence>
<name>A0ABX3ZHV9_9BACL</name>
<keyword evidence="3" id="KW-0472">Membrane</keyword>
<comment type="subcellular location">
    <subcellularLocation>
        <location evidence="1">Cell surface</location>
    </subcellularLocation>
</comment>
<dbReference type="SUPFAM" id="SSF54523">
    <property type="entry name" value="Pili subunits"/>
    <property type="match status" value="1"/>
</dbReference>
<proteinExistence type="predicted"/>
<sequence length="141" mass="16012">MKIFKNESGITLVELLAAIVLFGIISILAWRFFFQFTTFNEKAVTQNQLQQEANIILNTMHTVHTKCTIHDLGSDGSYIEIISNGADCSSINKRFDNSNIEYKLEKSINNTNVNVKLTLISKKDKKVQYKTATTFFKLSPN</sequence>
<organism evidence="4 5">
    <name type="scientific">Solibacillus kalamii</name>
    <dbReference type="NCBI Taxonomy" id="1748298"/>
    <lineage>
        <taxon>Bacteria</taxon>
        <taxon>Bacillati</taxon>
        <taxon>Bacillota</taxon>
        <taxon>Bacilli</taxon>
        <taxon>Bacillales</taxon>
        <taxon>Caryophanaceae</taxon>
        <taxon>Solibacillus</taxon>
    </lineage>
</organism>
<comment type="caution">
    <text evidence="4">The sequence shown here is derived from an EMBL/GenBank/DDBJ whole genome shotgun (WGS) entry which is preliminary data.</text>
</comment>
<gene>
    <name evidence="4" type="ORF">CBM15_08360</name>
</gene>
<evidence type="ECO:0000256" key="1">
    <source>
        <dbReference type="ARBA" id="ARBA00004241"/>
    </source>
</evidence>
<dbReference type="Proteomes" id="UP000196594">
    <property type="component" value="Unassembled WGS sequence"/>
</dbReference>
<keyword evidence="2" id="KW-0178">Competence</keyword>
<dbReference type="Pfam" id="PF07963">
    <property type="entry name" value="N_methyl"/>
    <property type="match status" value="1"/>
</dbReference>
<evidence type="ECO:0000256" key="2">
    <source>
        <dbReference type="ARBA" id="ARBA00023287"/>
    </source>
</evidence>
<keyword evidence="3" id="KW-0812">Transmembrane</keyword>
<dbReference type="RefSeq" id="WP_087617100.1">
    <property type="nucleotide sequence ID" value="NZ_JAFBEY010000003.1"/>
</dbReference>
<dbReference type="InterPro" id="IPR045584">
    <property type="entry name" value="Pilin-like"/>
</dbReference>
<dbReference type="InterPro" id="IPR012902">
    <property type="entry name" value="N_methyl_site"/>
</dbReference>
<accession>A0ABX3ZHV9</accession>
<evidence type="ECO:0000313" key="5">
    <source>
        <dbReference type="Proteomes" id="UP000196594"/>
    </source>
</evidence>